<gene>
    <name evidence="7" type="ORF">OOJ09_31430</name>
</gene>
<dbReference type="InterPro" id="IPR050808">
    <property type="entry name" value="Phage_Integrase"/>
</dbReference>
<feature type="compositionally biased region" description="Basic and acidic residues" evidence="5">
    <location>
        <begin position="89"/>
        <end position="103"/>
    </location>
</feature>
<evidence type="ECO:0000256" key="4">
    <source>
        <dbReference type="ARBA" id="ARBA00023172"/>
    </source>
</evidence>
<keyword evidence="4" id="KW-0233">DNA recombination</keyword>
<dbReference type="RefSeq" id="WP_269908937.1">
    <property type="nucleotide sequence ID" value="NZ_JAPFQA010000037.1"/>
</dbReference>
<dbReference type="Gene3D" id="3.30.160.390">
    <property type="entry name" value="Integrase, DNA-binding domain"/>
    <property type="match status" value="1"/>
</dbReference>
<dbReference type="Pfam" id="PF00589">
    <property type="entry name" value="Phage_integrase"/>
    <property type="match status" value="1"/>
</dbReference>
<evidence type="ECO:0000256" key="3">
    <source>
        <dbReference type="ARBA" id="ARBA00023125"/>
    </source>
</evidence>
<feature type="domain" description="Tyr recombinase" evidence="6">
    <location>
        <begin position="210"/>
        <end position="416"/>
    </location>
</feature>
<comment type="caution">
    <text evidence="7">The sequence shown here is derived from an EMBL/GenBank/DDBJ whole genome shotgun (WGS) entry which is preliminary data.</text>
</comment>
<dbReference type="InterPro" id="IPR038488">
    <property type="entry name" value="Integrase_DNA-bd_sf"/>
</dbReference>
<evidence type="ECO:0000256" key="1">
    <source>
        <dbReference type="ARBA" id="ARBA00008857"/>
    </source>
</evidence>
<keyword evidence="2" id="KW-0229">DNA integration</keyword>
<dbReference type="Gene3D" id="1.10.150.130">
    <property type="match status" value="1"/>
</dbReference>
<dbReference type="PANTHER" id="PTHR30629">
    <property type="entry name" value="PROPHAGE INTEGRASE"/>
    <property type="match status" value="1"/>
</dbReference>
<keyword evidence="3" id="KW-0238">DNA-binding</keyword>
<dbReference type="SUPFAM" id="SSF56349">
    <property type="entry name" value="DNA breaking-rejoining enzymes"/>
    <property type="match status" value="1"/>
</dbReference>
<dbReference type="PANTHER" id="PTHR30629:SF2">
    <property type="entry name" value="PROPHAGE INTEGRASE INTS-RELATED"/>
    <property type="match status" value="1"/>
</dbReference>
<keyword evidence="8" id="KW-1185">Reference proteome</keyword>
<dbReference type="InterPro" id="IPR013762">
    <property type="entry name" value="Integrase-like_cat_sf"/>
</dbReference>
<dbReference type="EMBL" id="JAPFQA010000037">
    <property type="protein sequence ID" value="MCZ8548689.1"/>
    <property type="molecule type" value="Genomic_DNA"/>
</dbReference>
<dbReference type="InterPro" id="IPR002104">
    <property type="entry name" value="Integrase_catalytic"/>
</dbReference>
<dbReference type="Proteomes" id="UP001152178">
    <property type="component" value="Unassembled WGS sequence"/>
</dbReference>
<reference evidence="7" key="1">
    <citation type="submission" date="2022-11" db="EMBL/GenBank/DDBJ databases">
        <authorList>
            <person name="Coimbra C."/>
        </authorList>
    </citation>
    <scope>NUCLEOTIDE SEQUENCE</scope>
    <source>
        <strain evidence="7">Jales19</strain>
    </source>
</reference>
<dbReference type="InterPro" id="IPR010998">
    <property type="entry name" value="Integrase_recombinase_N"/>
</dbReference>
<organism evidence="7 8">
    <name type="scientific">Mesorhizobium qingshengii</name>
    <dbReference type="NCBI Taxonomy" id="1165689"/>
    <lineage>
        <taxon>Bacteria</taxon>
        <taxon>Pseudomonadati</taxon>
        <taxon>Pseudomonadota</taxon>
        <taxon>Alphaproteobacteria</taxon>
        <taxon>Hyphomicrobiales</taxon>
        <taxon>Phyllobacteriaceae</taxon>
        <taxon>Mesorhizobium</taxon>
    </lineage>
</organism>
<evidence type="ECO:0000256" key="5">
    <source>
        <dbReference type="SAM" id="MobiDB-lite"/>
    </source>
</evidence>
<name>A0ABT4R4L3_9HYPH</name>
<protein>
    <submittedName>
        <fullName evidence="7">Tyrosine-type recombinase/integrase</fullName>
    </submittedName>
</protein>
<evidence type="ECO:0000313" key="8">
    <source>
        <dbReference type="Proteomes" id="UP001152178"/>
    </source>
</evidence>
<dbReference type="PROSITE" id="PS51898">
    <property type="entry name" value="TYR_RECOMBINASE"/>
    <property type="match status" value="1"/>
</dbReference>
<evidence type="ECO:0000259" key="6">
    <source>
        <dbReference type="PROSITE" id="PS51898"/>
    </source>
</evidence>
<comment type="similarity">
    <text evidence="1">Belongs to the 'phage' integrase family.</text>
</comment>
<accession>A0ABT4R4L3</accession>
<dbReference type="Gene3D" id="1.10.443.10">
    <property type="entry name" value="Intergrase catalytic core"/>
    <property type="match status" value="1"/>
</dbReference>
<feature type="region of interest" description="Disordered" evidence="5">
    <location>
        <begin position="80"/>
        <end position="103"/>
    </location>
</feature>
<evidence type="ECO:0000313" key="7">
    <source>
        <dbReference type="EMBL" id="MCZ8548689.1"/>
    </source>
</evidence>
<proteinExistence type="inferred from homology"/>
<sequence length="444" mass="49860">MPRILLDDAFAKKVDRPATGFVEFTDERIPSWNARVYPDKIVGSLRYKPLGSEKKKRFPLNEHPSITMAEMRRRAEAALGKVRSGADPAAEREAIRTERQKQEKESALDLGGLLDLYYPALAKLKDSWKQDQGYLERDARQQWIKIMPRYITTADCATRLQIVAARAPVAANRLHSALKLFFEWAVDQSHITVSPMLGVKKPTKERKDGEVDRVLSDAELVVLWRAIESARMIPGMRAAFQALALTGKRPDEIAGLSLAELQHLDDPTQAIADFPASRMKARRRHILPLTPPVVRIIKAQIALQEAEAKAEKRPMLDHIFASRFADRSRLARHSLSQCLRRIIPALDPTGEDGEIVKRLQADPPTPKAFRATCATGMARLGIPREDRKAVLAHVEDDIMARHYDAYDRLAEKRIALEAWARHVDGLLSGEKNTGAVIPIRAARG</sequence>
<evidence type="ECO:0000256" key="2">
    <source>
        <dbReference type="ARBA" id="ARBA00022908"/>
    </source>
</evidence>
<dbReference type="InterPro" id="IPR011010">
    <property type="entry name" value="DNA_brk_join_enz"/>
</dbReference>